<gene>
    <name evidence="2" type="ORF">DERYTH_LOCUS5207</name>
</gene>
<keyword evidence="3" id="KW-1185">Reference proteome</keyword>
<protein>
    <submittedName>
        <fullName evidence="2">8706_t:CDS:1</fullName>
    </submittedName>
</protein>
<feature type="region of interest" description="Disordered" evidence="1">
    <location>
        <begin position="238"/>
        <end position="258"/>
    </location>
</feature>
<evidence type="ECO:0000313" key="3">
    <source>
        <dbReference type="Proteomes" id="UP000789405"/>
    </source>
</evidence>
<feature type="compositionally biased region" description="Low complexity" evidence="1">
    <location>
        <begin position="1"/>
        <end position="25"/>
    </location>
</feature>
<feature type="compositionally biased region" description="Polar residues" evidence="1">
    <location>
        <begin position="26"/>
        <end position="36"/>
    </location>
</feature>
<dbReference type="Proteomes" id="UP000789405">
    <property type="component" value="Unassembled WGS sequence"/>
</dbReference>
<dbReference type="OrthoDB" id="2341532at2759"/>
<reference evidence="2" key="1">
    <citation type="submission" date="2021-06" db="EMBL/GenBank/DDBJ databases">
        <authorList>
            <person name="Kallberg Y."/>
            <person name="Tangrot J."/>
            <person name="Rosling A."/>
        </authorList>
    </citation>
    <scope>NUCLEOTIDE SEQUENCE</scope>
    <source>
        <strain evidence="2">MA453B</strain>
    </source>
</reference>
<organism evidence="2 3">
    <name type="scientific">Dentiscutata erythropus</name>
    <dbReference type="NCBI Taxonomy" id="1348616"/>
    <lineage>
        <taxon>Eukaryota</taxon>
        <taxon>Fungi</taxon>
        <taxon>Fungi incertae sedis</taxon>
        <taxon>Mucoromycota</taxon>
        <taxon>Glomeromycotina</taxon>
        <taxon>Glomeromycetes</taxon>
        <taxon>Diversisporales</taxon>
        <taxon>Gigasporaceae</taxon>
        <taxon>Dentiscutata</taxon>
    </lineage>
</organism>
<proteinExistence type="predicted"/>
<sequence length="258" mass="29459">MQSTSNSLSTSSTQNTSNVLNTSSTPSDSGSNIQTVKSVNIENSVDMLYYDTKPDDHFLSDNENLTDNASKNESTLAYSNFKRKDRELVDEDENINKKACLASTIRSMHNVQLQIATTIQDMKQKIDEIHGNLKVISANYKENDAKWIEDAIGGAVYKKIGQVKYPIDEQLMKVCYDALSDIYEDEFQNKIKNSGWPHFFHKNVRKIAQKFAYQGRSSIVQRIKDTVHSEFTELVKPKTENRQISHEEEQKFKDADIT</sequence>
<feature type="region of interest" description="Disordered" evidence="1">
    <location>
        <begin position="1"/>
        <end position="36"/>
    </location>
</feature>
<accession>A0A9N9B227</accession>
<comment type="caution">
    <text evidence="2">The sequence shown here is derived from an EMBL/GenBank/DDBJ whole genome shotgun (WGS) entry which is preliminary data.</text>
</comment>
<dbReference type="EMBL" id="CAJVPY010002132">
    <property type="protein sequence ID" value="CAG8549732.1"/>
    <property type="molecule type" value="Genomic_DNA"/>
</dbReference>
<dbReference type="AlphaFoldDB" id="A0A9N9B227"/>
<evidence type="ECO:0000313" key="2">
    <source>
        <dbReference type="EMBL" id="CAG8549732.1"/>
    </source>
</evidence>
<evidence type="ECO:0000256" key="1">
    <source>
        <dbReference type="SAM" id="MobiDB-lite"/>
    </source>
</evidence>
<name>A0A9N9B227_9GLOM</name>